<keyword evidence="1" id="KW-0472">Membrane</keyword>
<reference evidence="4" key="1">
    <citation type="submission" date="2016-10" db="EMBL/GenBank/DDBJ databases">
        <authorList>
            <person name="Varghese N."/>
            <person name="Submissions S."/>
        </authorList>
    </citation>
    <scope>NUCLEOTIDE SEQUENCE [LARGE SCALE GENOMIC DNA]</scope>
    <source>
        <strain evidence="4">CGMCC 1.6199</strain>
    </source>
</reference>
<dbReference type="InterPro" id="IPR007168">
    <property type="entry name" value="Phageshock_PspC_N"/>
</dbReference>
<dbReference type="AlphaFoldDB" id="A0A1G9WS05"/>
<evidence type="ECO:0000259" key="2">
    <source>
        <dbReference type="Pfam" id="PF04024"/>
    </source>
</evidence>
<proteinExistence type="predicted"/>
<evidence type="ECO:0000313" key="3">
    <source>
        <dbReference type="EMBL" id="SDM87384.1"/>
    </source>
</evidence>
<feature type="transmembrane region" description="Helical" evidence="1">
    <location>
        <begin position="37"/>
        <end position="54"/>
    </location>
</feature>
<dbReference type="Pfam" id="PF04024">
    <property type="entry name" value="PspC"/>
    <property type="match status" value="1"/>
</dbReference>
<keyword evidence="4" id="KW-1185">Reference proteome</keyword>
<accession>A0A1G9WS05</accession>
<evidence type="ECO:0000313" key="4">
    <source>
        <dbReference type="Proteomes" id="UP000182347"/>
    </source>
</evidence>
<protein>
    <submittedName>
        <fullName evidence="3">Phage shock protein C</fullName>
    </submittedName>
</protein>
<feature type="domain" description="Phage shock protein PspC N-terminal" evidence="2">
    <location>
        <begin position="3"/>
        <end position="54"/>
    </location>
</feature>
<keyword evidence="1" id="KW-0812">Transmembrane</keyword>
<dbReference type="RefSeq" id="WP_074600612.1">
    <property type="nucleotide sequence ID" value="NZ_FNHF01000006.1"/>
</dbReference>
<name>A0A1G9WS05_9BACI</name>
<dbReference type="Proteomes" id="UP000182347">
    <property type="component" value="Unassembled WGS sequence"/>
</dbReference>
<feature type="transmembrane region" description="Helical" evidence="1">
    <location>
        <begin position="12"/>
        <end position="31"/>
    </location>
</feature>
<evidence type="ECO:0000256" key="1">
    <source>
        <dbReference type="SAM" id="Phobius"/>
    </source>
</evidence>
<organism evidence="3 4">
    <name type="scientific">Sediminibacillus halophilus</name>
    <dbReference type="NCBI Taxonomy" id="482461"/>
    <lineage>
        <taxon>Bacteria</taxon>
        <taxon>Bacillati</taxon>
        <taxon>Bacillota</taxon>
        <taxon>Bacilli</taxon>
        <taxon>Bacillales</taxon>
        <taxon>Bacillaceae</taxon>
        <taxon>Sediminibacillus</taxon>
    </lineage>
</organism>
<dbReference type="STRING" id="482461.SAMN05216244_3606"/>
<dbReference type="EMBL" id="FNHF01000006">
    <property type="protein sequence ID" value="SDM87384.1"/>
    <property type="molecule type" value="Genomic_DNA"/>
</dbReference>
<gene>
    <name evidence="3" type="ORF">SAMN05216244_3606</name>
</gene>
<keyword evidence="1" id="KW-1133">Transmembrane helix</keyword>
<sequence>MTKKLAKAANDKVLYGVCGGIAEFFGISSFIVRLLFFFTASTSVWVYLLLAWSLSENRL</sequence>
<dbReference type="OrthoDB" id="9815286at2"/>